<feature type="signal peptide" evidence="2">
    <location>
        <begin position="1"/>
        <end position="22"/>
    </location>
</feature>
<accession>A0A212KFG0</accession>
<sequence>MKRTAWCLLAALIVCGAPAATAAQSPEDGGKTPQAHERAGGEAVNNGQDMTRPLTRVDLRYEYQNSPHLSGSKDDAHIVTVRMDKPFDLGPRWKLATRLDLPLMFTDRVSKDNTQGNTHFGVSDVLAQAMLVNIASERFAWAAGAQIILPTATEDEMGMGKYRVVPTLGMRWATPEMLTGSWVALAARWDKDFAESRSDATKVNELQLAPMVNIPLPDQWFVNLFPSTDIRCNLGDKRPGDSGRWFVPANVLVGKMLTRDIVTSVEVGVPIIQDYHVYDFKVEARIGFFF</sequence>
<keyword evidence="2" id="KW-0732">Signal</keyword>
<organism evidence="3">
    <name type="scientific">uncultured delta proteobacterium</name>
    <dbReference type="NCBI Taxonomy" id="34034"/>
    <lineage>
        <taxon>Bacteria</taxon>
        <taxon>Deltaproteobacteria</taxon>
        <taxon>environmental samples</taxon>
    </lineage>
</organism>
<protein>
    <recommendedName>
        <fullName evidence="4">Transporter</fullName>
    </recommendedName>
</protein>
<feature type="chain" id="PRO_5012329540" description="Transporter" evidence="2">
    <location>
        <begin position="23"/>
        <end position="290"/>
    </location>
</feature>
<evidence type="ECO:0000313" key="3">
    <source>
        <dbReference type="EMBL" id="SBW10456.1"/>
    </source>
</evidence>
<gene>
    <name evidence="3" type="ORF">KL86DPRO_60168</name>
</gene>
<dbReference type="Pfam" id="PF13557">
    <property type="entry name" value="Phenol_MetA_deg"/>
    <property type="match status" value="1"/>
</dbReference>
<feature type="compositionally biased region" description="Basic and acidic residues" evidence="1">
    <location>
        <begin position="28"/>
        <end position="40"/>
    </location>
</feature>
<name>A0A212KFG0_9DELT</name>
<reference evidence="3" key="1">
    <citation type="submission" date="2016-04" db="EMBL/GenBank/DDBJ databases">
        <authorList>
            <person name="Evans L.H."/>
            <person name="Alamgir A."/>
            <person name="Owens N."/>
            <person name="Weber N.D."/>
            <person name="Virtaneva K."/>
            <person name="Barbian K."/>
            <person name="Babar A."/>
            <person name="Rosenke K."/>
        </authorList>
    </citation>
    <scope>NUCLEOTIDE SEQUENCE</scope>
    <source>
        <strain evidence="3">86</strain>
    </source>
</reference>
<proteinExistence type="predicted"/>
<dbReference type="EMBL" id="FLUQ01000006">
    <property type="protein sequence ID" value="SBW10456.1"/>
    <property type="molecule type" value="Genomic_DNA"/>
</dbReference>
<evidence type="ECO:0000256" key="1">
    <source>
        <dbReference type="SAM" id="MobiDB-lite"/>
    </source>
</evidence>
<dbReference type="AlphaFoldDB" id="A0A212KFG0"/>
<evidence type="ECO:0000256" key="2">
    <source>
        <dbReference type="SAM" id="SignalP"/>
    </source>
</evidence>
<evidence type="ECO:0008006" key="4">
    <source>
        <dbReference type="Google" id="ProtNLM"/>
    </source>
</evidence>
<feature type="region of interest" description="Disordered" evidence="1">
    <location>
        <begin position="22"/>
        <end position="51"/>
    </location>
</feature>
<dbReference type="InterPro" id="IPR025737">
    <property type="entry name" value="FApF"/>
</dbReference>